<name>A0A9P5KRZ3_GEOCN</name>
<gene>
    <name evidence="1" type="ORF">DV451_004818</name>
</gene>
<dbReference type="Proteomes" id="UP000750522">
    <property type="component" value="Unassembled WGS sequence"/>
</dbReference>
<comment type="caution">
    <text evidence="1">The sequence shown here is derived from an EMBL/GenBank/DDBJ whole genome shotgun (WGS) entry which is preliminary data.</text>
</comment>
<reference evidence="1" key="2">
    <citation type="submission" date="2020-01" db="EMBL/GenBank/DDBJ databases">
        <authorList>
            <person name="Perkins V."/>
            <person name="Lessard M.-H."/>
            <person name="Dugat-Bony E."/>
            <person name="Frenette M."/>
            <person name="Labrie S."/>
        </authorList>
    </citation>
    <scope>NUCLEOTIDE SEQUENCE</scope>
    <source>
        <strain evidence="1">LMA-70</strain>
    </source>
</reference>
<protein>
    <submittedName>
        <fullName evidence="1">Uncharacterized protein</fullName>
    </submittedName>
</protein>
<proteinExistence type="predicted"/>
<dbReference type="AlphaFoldDB" id="A0A9P5KRZ3"/>
<accession>A0A9P5KRZ3</accession>
<dbReference type="EMBL" id="QQZK01000160">
    <property type="protein sequence ID" value="KAF5095052.1"/>
    <property type="molecule type" value="Genomic_DNA"/>
</dbReference>
<evidence type="ECO:0000313" key="1">
    <source>
        <dbReference type="EMBL" id="KAF5095052.1"/>
    </source>
</evidence>
<evidence type="ECO:0000313" key="2">
    <source>
        <dbReference type="Proteomes" id="UP000750522"/>
    </source>
</evidence>
<reference evidence="1" key="1">
    <citation type="journal article" date="2020" name="Front. Microbiol.">
        <title>Phenotypic and Genetic Characterization of the Cheese Ripening Yeast Geotrichum candidum.</title>
        <authorList>
            <person name="Perkins V."/>
            <person name="Vignola S."/>
            <person name="Lessard M.H."/>
            <person name="Plante P.L."/>
            <person name="Corbeil J."/>
            <person name="Dugat-Bony E."/>
            <person name="Frenette M."/>
            <person name="Labrie S."/>
        </authorList>
    </citation>
    <scope>NUCLEOTIDE SEQUENCE</scope>
    <source>
        <strain evidence="1">LMA-70</strain>
    </source>
</reference>
<sequence>MIHSDNGANAILYQLSQLHQAPNVMLPYHQEYFNSIARPILSIPQLQPDLQRLYIQSLNSSDLRMALEQGLPYYSSLADLQSESIRLARKFISIDAYKKLYTLRQRSSRGRPSGGDSIRALNAEIDELLGLLEEPMADDLLQDLYRKALRPEVVRAIGHLEFESFNHLRHAVLQICSSQGYR</sequence>
<organism evidence="1 2">
    <name type="scientific">Geotrichum candidum</name>
    <name type="common">Oospora lactis</name>
    <name type="synonym">Dipodascus geotrichum</name>
    <dbReference type="NCBI Taxonomy" id="1173061"/>
    <lineage>
        <taxon>Eukaryota</taxon>
        <taxon>Fungi</taxon>
        <taxon>Dikarya</taxon>
        <taxon>Ascomycota</taxon>
        <taxon>Saccharomycotina</taxon>
        <taxon>Dipodascomycetes</taxon>
        <taxon>Dipodascales</taxon>
        <taxon>Dipodascaceae</taxon>
        <taxon>Geotrichum</taxon>
    </lineage>
</organism>